<sequence>MFNLLPFVLLSFGAGAALAQDSDTVTASSIDWNGFNKTVGGHLRVATPFAKPCFSSGASNAAQCSQIASNNENHLFRTDFPGAYSITQWETCQTTGDGCLLDWHNTTNQKAFTAPEQCGQGSVPNYYVEVHGASDVTATLSFVKKNNVPFVIKNTGHDYLGRSSAPGSLALWTTYNAKYQPQNCASVKPQSAITIGAGVQFQTAYEFAKENGVVFLGGADPSVGASGGWVMGGGHSGLSPSYGLGVDRVLEFKIITPDGQLRVANKCNNADLFWALRGGGGGTFGIVLESTFVASPNVPVQVVLGMYGNTKANSTKLIKQLAKSAVQMGKDGWGGYITPSLASAVWLNPVLNEAQAKASAAGVVSAFAAVNGTTQFFVMPTYTDFFNTFIAPNTDAVGRPQALVTRLIPDKSFTDQTLIDSVTDGLVNSDFGQILVVAPYAYKDFDPSATSINPEFRNAVWHALVSYFWNYDATPASITQTYQKLEAQWATVRQRTPNAAVYYNEADVYEPDWQTRFWGNNYARLLQIKNKYDPTHLLDCWRCVGWKGQSNSKYKCYAKVPGTSTSRRDEL</sequence>
<dbReference type="GO" id="GO:0071949">
    <property type="term" value="F:FAD binding"/>
    <property type="evidence" value="ECO:0007669"/>
    <property type="project" value="InterPro"/>
</dbReference>
<evidence type="ECO:0000259" key="4">
    <source>
        <dbReference type="PROSITE" id="PS51387"/>
    </source>
</evidence>
<proteinExistence type="inferred from homology"/>
<gene>
    <name evidence="5" type="ORF">CPB83DRAFT_831246</name>
</gene>
<keyword evidence="6" id="KW-1185">Reference proteome</keyword>
<dbReference type="InterPro" id="IPR006094">
    <property type="entry name" value="Oxid_FAD_bind_N"/>
</dbReference>
<accession>A0A9P6JWK8</accession>
<evidence type="ECO:0000256" key="3">
    <source>
        <dbReference type="SAM" id="SignalP"/>
    </source>
</evidence>
<dbReference type="PROSITE" id="PS51387">
    <property type="entry name" value="FAD_PCMH"/>
    <property type="match status" value="1"/>
</dbReference>
<dbReference type="Pfam" id="PF08031">
    <property type="entry name" value="BBE"/>
    <property type="match status" value="1"/>
</dbReference>
<dbReference type="Pfam" id="PF01565">
    <property type="entry name" value="FAD_binding_4"/>
    <property type="match status" value="1"/>
</dbReference>
<dbReference type="InterPro" id="IPR016169">
    <property type="entry name" value="FAD-bd_PCMH_sub2"/>
</dbReference>
<dbReference type="InterPro" id="IPR050432">
    <property type="entry name" value="FAD-linked_Oxidoreductases_BP"/>
</dbReference>
<dbReference type="Proteomes" id="UP000807306">
    <property type="component" value="Unassembled WGS sequence"/>
</dbReference>
<evidence type="ECO:0000256" key="1">
    <source>
        <dbReference type="ARBA" id="ARBA00005466"/>
    </source>
</evidence>
<comment type="caution">
    <text evidence="5">The sequence shown here is derived from an EMBL/GenBank/DDBJ whole genome shotgun (WGS) entry which is preliminary data.</text>
</comment>
<keyword evidence="3" id="KW-0732">Signal</keyword>
<protein>
    <submittedName>
        <fullName evidence="5">FAD-binding domain-containing protein</fullName>
    </submittedName>
</protein>
<dbReference type="SUPFAM" id="SSF56176">
    <property type="entry name" value="FAD-binding/transporter-associated domain-like"/>
    <property type="match status" value="1"/>
</dbReference>
<comment type="similarity">
    <text evidence="1">Belongs to the oxygen-dependent FAD-linked oxidoreductase family.</text>
</comment>
<dbReference type="InterPro" id="IPR016166">
    <property type="entry name" value="FAD-bd_PCMH"/>
</dbReference>
<dbReference type="GO" id="GO:0016491">
    <property type="term" value="F:oxidoreductase activity"/>
    <property type="evidence" value="ECO:0007669"/>
    <property type="project" value="UniProtKB-KW"/>
</dbReference>
<dbReference type="Gene3D" id="3.30.465.10">
    <property type="match status" value="2"/>
</dbReference>
<feature type="domain" description="FAD-binding PCMH-type" evidence="4">
    <location>
        <begin position="120"/>
        <end position="297"/>
    </location>
</feature>
<dbReference type="OrthoDB" id="9983560at2759"/>
<name>A0A9P6JWK8_9AGAR</name>
<dbReference type="PANTHER" id="PTHR13878:SF91">
    <property type="entry name" value="FAD BINDING DOMAIN PROTEIN (AFU_ORTHOLOGUE AFUA_6G12070)-RELATED"/>
    <property type="match status" value="1"/>
</dbReference>
<evidence type="ECO:0000313" key="5">
    <source>
        <dbReference type="EMBL" id="KAF9535189.1"/>
    </source>
</evidence>
<dbReference type="AlphaFoldDB" id="A0A9P6JWK8"/>
<evidence type="ECO:0000313" key="6">
    <source>
        <dbReference type="Proteomes" id="UP000807306"/>
    </source>
</evidence>
<dbReference type="InterPro" id="IPR036318">
    <property type="entry name" value="FAD-bd_PCMH-like_sf"/>
</dbReference>
<keyword evidence="2" id="KW-0560">Oxidoreductase</keyword>
<dbReference type="PANTHER" id="PTHR13878">
    <property type="entry name" value="GULONOLACTONE OXIDASE"/>
    <property type="match status" value="1"/>
</dbReference>
<dbReference type="EMBL" id="MU157825">
    <property type="protein sequence ID" value="KAF9535189.1"/>
    <property type="molecule type" value="Genomic_DNA"/>
</dbReference>
<reference evidence="5" key="1">
    <citation type="submission" date="2020-11" db="EMBL/GenBank/DDBJ databases">
        <authorList>
            <consortium name="DOE Joint Genome Institute"/>
            <person name="Ahrendt S."/>
            <person name="Riley R."/>
            <person name="Andreopoulos W."/>
            <person name="Labutti K."/>
            <person name="Pangilinan J."/>
            <person name="Ruiz-Duenas F.J."/>
            <person name="Barrasa J.M."/>
            <person name="Sanchez-Garcia M."/>
            <person name="Camarero S."/>
            <person name="Miyauchi S."/>
            <person name="Serrano A."/>
            <person name="Linde D."/>
            <person name="Babiker R."/>
            <person name="Drula E."/>
            <person name="Ayuso-Fernandez I."/>
            <person name="Pacheco R."/>
            <person name="Padilla G."/>
            <person name="Ferreira P."/>
            <person name="Barriuso J."/>
            <person name="Kellner H."/>
            <person name="Castanera R."/>
            <person name="Alfaro M."/>
            <person name="Ramirez L."/>
            <person name="Pisabarro A.G."/>
            <person name="Kuo A."/>
            <person name="Tritt A."/>
            <person name="Lipzen A."/>
            <person name="He G."/>
            <person name="Yan M."/>
            <person name="Ng V."/>
            <person name="Cullen D."/>
            <person name="Martin F."/>
            <person name="Rosso M.-N."/>
            <person name="Henrissat B."/>
            <person name="Hibbett D."/>
            <person name="Martinez A.T."/>
            <person name="Grigoriev I.V."/>
        </authorList>
    </citation>
    <scope>NUCLEOTIDE SEQUENCE</scope>
    <source>
        <strain evidence="5">CBS 506.95</strain>
    </source>
</reference>
<organism evidence="5 6">
    <name type="scientific">Crepidotus variabilis</name>
    <dbReference type="NCBI Taxonomy" id="179855"/>
    <lineage>
        <taxon>Eukaryota</taxon>
        <taxon>Fungi</taxon>
        <taxon>Dikarya</taxon>
        <taxon>Basidiomycota</taxon>
        <taxon>Agaricomycotina</taxon>
        <taxon>Agaricomycetes</taxon>
        <taxon>Agaricomycetidae</taxon>
        <taxon>Agaricales</taxon>
        <taxon>Agaricineae</taxon>
        <taxon>Crepidotaceae</taxon>
        <taxon>Crepidotus</taxon>
    </lineage>
</organism>
<feature type="signal peptide" evidence="3">
    <location>
        <begin position="1"/>
        <end position="19"/>
    </location>
</feature>
<feature type="chain" id="PRO_5040120824" evidence="3">
    <location>
        <begin position="20"/>
        <end position="571"/>
    </location>
</feature>
<dbReference type="InterPro" id="IPR012951">
    <property type="entry name" value="BBE"/>
</dbReference>
<evidence type="ECO:0000256" key="2">
    <source>
        <dbReference type="ARBA" id="ARBA00023002"/>
    </source>
</evidence>